<gene>
    <name evidence="5" type="ORF">RIF29_19165</name>
</gene>
<comment type="caution">
    <text evidence="5">The sequence shown here is derived from an EMBL/GenBank/DDBJ whole genome shotgun (WGS) entry which is preliminary data.</text>
</comment>
<dbReference type="SMART" id="SM00129">
    <property type="entry name" value="KISc"/>
    <property type="match status" value="1"/>
</dbReference>
<dbReference type="EMBL" id="JAYWIO010000004">
    <property type="protein sequence ID" value="KAK7266519.1"/>
    <property type="molecule type" value="Genomic_DNA"/>
</dbReference>
<dbReference type="GO" id="GO:0051231">
    <property type="term" value="P:spindle elongation"/>
    <property type="evidence" value="ECO:0007669"/>
    <property type="project" value="TreeGrafter"/>
</dbReference>
<dbReference type="GO" id="GO:0008017">
    <property type="term" value="F:microtubule binding"/>
    <property type="evidence" value="ECO:0007669"/>
    <property type="project" value="InterPro"/>
</dbReference>
<dbReference type="InterPro" id="IPR027417">
    <property type="entry name" value="P-loop_NTPase"/>
</dbReference>
<evidence type="ECO:0000313" key="6">
    <source>
        <dbReference type="Proteomes" id="UP001372338"/>
    </source>
</evidence>
<dbReference type="Gene3D" id="3.40.850.10">
    <property type="entry name" value="Kinesin motor domain"/>
    <property type="match status" value="1"/>
</dbReference>
<dbReference type="Pfam" id="PF00225">
    <property type="entry name" value="Kinesin"/>
    <property type="match status" value="1"/>
</dbReference>
<comment type="similarity">
    <text evidence="2">Belongs to the TRAFAC class myosin-kinesin ATPase superfamily. Kinesin family.</text>
</comment>
<keyword evidence="3" id="KW-0175">Coiled coil</keyword>
<evidence type="ECO:0000256" key="2">
    <source>
        <dbReference type="PROSITE-ProRule" id="PRU00283"/>
    </source>
</evidence>
<protein>
    <recommendedName>
        <fullName evidence="4">Kinesin motor domain-containing protein</fullName>
    </recommendedName>
</protein>
<dbReference type="Proteomes" id="UP001372338">
    <property type="component" value="Unassembled WGS sequence"/>
</dbReference>
<dbReference type="InterPro" id="IPR027640">
    <property type="entry name" value="Kinesin-like_fam"/>
</dbReference>
<dbReference type="AlphaFoldDB" id="A0AAN9EZ17"/>
<accession>A0AAN9EZ17</accession>
<evidence type="ECO:0000259" key="4">
    <source>
        <dbReference type="PROSITE" id="PS50067"/>
    </source>
</evidence>
<dbReference type="InterPro" id="IPR001752">
    <property type="entry name" value="Kinesin_motor_dom"/>
</dbReference>
<evidence type="ECO:0000313" key="5">
    <source>
        <dbReference type="EMBL" id="KAK7266519.1"/>
    </source>
</evidence>
<comment type="caution">
    <text evidence="2">Lacks conserved residue(s) required for the propagation of feature annotation.</text>
</comment>
<dbReference type="PROSITE" id="PS50067">
    <property type="entry name" value="KINESIN_MOTOR_2"/>
    <property type="match status" value="1"/>
</dbReference>
<organism evidence="5 6">
    <name type="scientific">Crotalaria pallida</name>
    <name type="common">Smooth rattlebox</name>
    <name type="synonym">Crotalaria striata</name>
    <dbReference type="NCBI Taxonomy" id="3830"/>
    <lineage>
        <taxon>Eukaryota</taxon>
        <taxon>Viridiplantae</taxon>
        <taxon>Streptophyta</taxon>
        <taxon>Embryophyta</taxon>
        <taxon>Tracheophyta</taxon>
        <taxon>Spermatophyta</taxon>
        <taxon>Magnoliopsida</taxon>
        <taxon>eudicotyledons</taxon>
        <taxon>Gunneridae</taxon>
        <taxon>Pentapetalae</taxon>
        <taxon>rosids</taxon>
        <taxon>fabids</taxon>
        <taxon>Fabales</taxon>
        <taxon>Fabaceae</taxon>
        <taxon>Papilionoideae</taxon>
        <taxon>50 kb inversion clade</taxon>
        <taxon>genistoids sensu lato</taxon>
        <taxon>core genistoids</taxon>
        <taxon>Crotalarieae</taxon>
        <taxon>Crotalaria</taxon>
    </lineage>
</organism>
<reference evidence="5 6" key="1">
    <citation type="submission" date="2024-01" db="EMBL/GenBank/DDBJ databases">
        <title>The genomes of 5 underutilized Papilionoideae crops provide insights into root nodulation and disease resistanc.</title>
        <authorList>
            <person name="Yuan L."/>
        </authorList>
    </citation>
    <scope>NUCLEOTIDE SEQUENCE [LARGE SCALE GENOMIC DNA]</scope>
    <source>
        <strain evidence="5">ZHUSHIDOU_FW_LH</strain>
        <tissue evidence="5">Leaf</tissue>
    </source>
</reference>
<dbReference type="GO" id="GO:0005875">
    <property type="term" value="C:microtubule associated complex"/>
    <property type="evidence" value="ECO:0007669"/>
    <property type="project" value="TreeGrafter"/>
</dbReference>
<name>A0AAN9EZ17_CROPI</name>
<dbReference type="InterPro" id="IPR036961">
    <property type="entry name" value="Kinesin_motor_dom_sf"/>
</dbReference>
<proteinExistence type="inferred from homology"/>
<keyword evidence="1" id="KW-0505">Motor protein</keyword>
<keyword evidence="6" id="KW-1185">Reference proteome</keyword>
<evidence type="ECO:0000256" key="3">
    <source>
        <dbReference type="SAM" id="Coils"/>
    </source>
</evidence>
<dbReference type="GO" id="GO:0007018">
    <property type="term" value="P:microtubule-based movement"/>
    <property type="evidence" value="ECO:0007669"/>
    <property type="project" value="InterPro"/>
</dbReference>
<feature type="domain" description="Kinesin motor" evidence="4">
    <location>
        <begin position="1"/>
        <end position="98"/>
    </location>
</feature>
<feature type="coiled-coil region" evidence="3">
    <location>
        <begin position="107"/>
        <end position="134"/>
    </location>
</feature>
<dbReference type="GO" id="GO:0003777">
    <property type="term" value="F:microtubule motor activity"/>
    <property type="evidence" value="ECO:0007669"/>
    <property type="project" value="InterPro"/>
</dbReference>
<dbReference type="PRINTS" id="PR00380">
    <property type="entry name" value="KINESINHEAVY"/>
</dbReference>
<evidence type="ECO:0000256" key="1">
    <source>
        <dbReference type="ARBA" id="ARBA00023175"/>
    </source>
</evidence>
<dbReference type="GO" id="GO:0007052">
    <property type="term" value="P:mitotic spindle organization"/>
    <property type="evidence" value="ECO:0007669"/>
    <property type="project" value="TreeGrafter"/>
</dbReference>
<dbReference type="SUPFAM" id="SSF52540">
    <property type="entry name" value="P-loop containing nucleoside triphosphate hydrolases"/>
    <property type="match status" value="1"/>
</dbReference>
<sequence length="160" mass="17754">MHKLHSVSPSNDTSEEDMGKEFLSAKLHLVDLAGFERAKRTGSNGLRLKEGIHINKGLLALGNVISALGDEKKRKEGAHVSYRDIKLTRLLQDSLGGNMIVRSAKLRYDLKEQLNELVTLLQQSEAQIKELVKEQKPQHAVAIVLNTPSALVRFYSSITA</sequence>
<dbReference type="PANTHER" id="PTHR47969">
    <property type="entry name" value="CHROMOSOME-ASSOCIATED KINESIN KIF4A-RELATED"/>
    <property type="match status" value="1"/>
</dbReference>
<dbReference type="PANTHER" id="PTHR47969:SF3">
    <property type="entry name" value="KINESIN-LIKE PROTEIN KIN-4B"/>
    <property type="match status" value="1"/>
</dbReference>
<dbReference type="GO" id="GO:0005524">
    <property type="term" value="F:ATP binding"/>
    <property type="evidence" value="ECO:0007669"/>
    <property type="project" value="InterPro"/>
</dbReference>